<dbReference type="GO" id="GO:0046677">
    <property type="term" value="P:response to antibiotic"/>
    <property type="evidence" value="ECO:0007669"/>
    <property type="project" value="UniProtKB-KW"/>
</dbReference>
<dbReference type="GO" id="GO:0006811">
    <property type="term" value="P:monoatomic ion transport"/>
    <property type="evidence" value="ECO:0007669"/>
    <property type="project" value="UniProtKB-KW"/>
</dbReference>
<evidence type="ECO:0000256" key="9">
    <source>
        <dbReference type="ARBA" id="ARBA00023065"/>
    </source>
</evidence>
<feature type="transmembrane region" description="Helical" evidence="13">
    <location>
        <begin position="196"/>
        <end position="217"/>
    </location>
</feature>
<keyword evidence="8 13" id="KW-1133">Transmembrane helix</keyword>
<protein>
    <recommendedName>
        <fullName evidence="3">Multidrug export protein MepA</fullName>
    </recommendedName>
    <alternativeName>
        <fullName evidence="12">Multidrug-efflux transporter</fullName>
    </alternativeName>
</protein>
<dbReference type="NCBIfam" id="TIGR00797">
    <property type="entry name" value="matE"/>
    <property type="match status" value="1"/>
</dbReference>
<feature type="transmembrane region" description="Helical" evidence="13">
    <location>
        <begin position="279"/>
        <end position="300"/>
    </location>
</feature>
<feature type="transmembrane region" description="Helical" evidence="13">
    <location>
        <begin position="168"/>
        <end position="190"/>
    </location>
</feature>
<dbReference type="EMBL" id="BNAP01000011">
    <property type="protein sequence ID" value="GHG93549.1"/>
    <property type="molecule type" value="Genomic_DNA"/>
</dbReference>
<keyword evidence="9" id="KW-0406">Ion transport</keyword>
<dbReference type="InterPro" id="IPR048279">
    <property type="entry name" value="MdtK-like"/>
</dbReference>
<organism evidence="14 15">
    <name type="scientific">Pseudodonghicola xiamenensis</name>
    <dbReference type="NCBI Taxonomy" id="337702"/>
    <lineage>
        <taxon>Bacteria</taxon>
        <taxon>Pseudomonadati</taxon>
        <taxon>Pseudomonadota</taxon>
        <taxon>Alphaproteobacteria</taxon>
        <taxon>Rhodobacterales</taxon>
        <taxon>Paracoccaceae</taxon>
        <taxon>Pseudodonghicola</taxon>
    </lineage>
</organism>
<keyword evidence="6" id="KW-1003">Cell membrane</keyword>
<dbReference type="AlphaFoldDB" id="A0A8J3H937"/>
<keyword evidence="11" id="KW-0046">Antibiotic resistance</keyword>
<dbReference type="GO" id="GO:0015297">
    <property type="term" value="F:antiporter activity"/>
    <property type="evidence" value="ECO:0007669"/>
    <property type="project" value="UniProtKB-KW"/>
</dbReference>
<sequence length="458" mass="46922">MMDRPLENKFLTGSLLAAYARTAVPIITVMGMSGLLTVTDALFLGRFAGPEALAAVTLLFPVYMIFVALATLVASGMSSLLARRLGARDIGGARAVFAGAHGLALAVTLVLVALVLALGGPLTRLFAGAGGDIAEQALVYLRIVGFAAPVMFLLSVETDALRNEGRAPLMAGLSLLVSLLNIGLDALFVAGMGLGVAGSAWGTVLAQGAALGLLAIFRLRAATPLPLKALAEGGLCRGWGAILALGAPQSLNFLGISLVSAAIVASVGRTGGADYADTLSAYGIVTRMMTFTVLPLVGLVQAMQTITGTNFGAGDHRRTDASLRLALVLALIYGITVQAGLSLGATGLGRLFVSDAAVVAEVGQILPVMVALFLLTGPLMILGGYFQAVGDVPRAAVLGLAKPYLFSLPLVFAFSGLWGVRGIWWASPAAEAGLLALTLVVLACAARRRPARWGVFLA</sequence>
<dbReference type="PIRSF" id="PIRSF006603">
    <property type="entry name" value="DinF"/>
    <property type="match status" value="1"/>
</dbReference>
<keyword evidence="4" id="KW-0813">Transport</keyword>
<keyword evidence="15" id="KW-1185">Reference proteome</keyword>
<dbReference type="InterPro" id="IPR045070">
    <property type="entry name" value="MATE_MepA-like"/>
</dbReference>
<dbReference type="InterPro" id="IPR050222">
    <property type="entry name" value="MATE_MdtK"/>
</dbReference>
<evidence type="ECO:0000313" key="15">
    <source>
        <dbReference type="Proteomes" id="UP000611500"/>
    </source>
</evidence>
<feature type="transmembrane region" description="Helical" evidence="13">
    <location>
        <begin position="365"/>
        <end position="385"/>
    </location>
</feature>
<evidence type="ECO:0000256" key="2">
    <source>
        <dbReference type="ARBA" id="ARBA00008417"/>
    </source>
</evidence>
<feature type="transmembrane region" description="Helical" evidence="13">
    <location>
        <begin position="137"/>
        <end position="156"/>
    </location>
</feature>
<evidence type="ECO:0000256" key="1">
    <source>
        <dbReference type="ARBA" id="ARBA00004429"/>
    </source>
</evidence>
<evidence type="ECO:0000313" key="14">
    <source>
        <dbReference type="EMBL" id="GHG93549.1"/>
    </source>
</evidence>
<evidence type="ECO:0000256" key="6">
    <source>
        <dbReference type="ARBA" id="ARBA00022475"/>
    </source>
</evidence>
<proteinExistence type="inferred from homology"/>
<evidence type="ECO:0000256" key="13">
    <source>
        <dbReference type="SAM" id="Phobius"/>
    </source>
</evidence>
<feature type="transmembrane region" description="Helical" evidence="13">
    <location>
        <begin position="238"/>
        <end position="267"/>
    </location>
</feature>
<evidence type="ECO:0000256" key="3">
    <source>
        <dbReference type="ARBA" id="ARBA00022106"/>
    </source>
</evidence>
<dbReference type="GO" id="GO:0042910">
    <property type="term" value="F:xenobiotic transmembrane transporter activity"/>
    <property type="evidence" value="ECO:0007669"/>
    <property type="project" value="InterPro"/>
</dbReference>
<feature type="transmembrane region" description="Helical" evidence="13">
    <location>
        <begin position="423"/>
        <end position="446"/>
    </location>
</feature>
<comment type="subcellular location">
    <subcellularLocation>
        <location evidence="1">Cell inner membrane</location>
        <topology evidence="1">Multi-pass membrane protein</topology>
    </subcellularLocation>
</comment>
<feature type="transmembrane region" description="Helical" evidence="13">
    <location>
        <begin position="95"/>
        <end position="117"/>
    </location>
</feature>
<comment type="similarity">
    <text evidence="2">Belongs to the multi antimicrobial extrusion (MATE) (TC 2.A.66.1) family. MepA subfamily.</text>
</comment>
<comment type="caution">
    <text evidence="14">The sequence shown here is derived from an EMBL/GenBank/DDBJ whole genome shotgun (WGS) entry which is preliminary data.</text>
</comment>
<keyword evidence="7 13" id="KW-0812">Transmembrane</keyword>
<keyword evidence="10 13" id="KW-0472">Membrane</keyword>
<evidence type="ECO:0000256" key="4">
    <source>
        <dbReference type="ARBA" id="ARBA00022448"/>
    </source>
</evidence>
<dbReference type="InterPro" id="IPR002528">
    <property type="entry name" value="MATE_fam"/>
</dbReference>
<evidence type="ECO:0000256" key="10">
    <source>
        <dbReference type="ARBA" id="ARBA00023136"/>
    </source>
</evidence>
<dbReference type="RefSeq" id="WP_028095650.1">
    <property type="nucleotide sequence ID" value="NZ_BNAP01000011.1"/>
</dbReference>
<accession>A0A8J3H937</accession>
<evidence type="ECO:0000256" key="12">
    <source>
        <dbReference type="ARBA" id="ARBA00031636"/>
    </source>
</evidence>
<evidence type="ECO:0000256" key="11">
    <source>
        <dbReference type="ARBA" id="ARBA00023251"/>
    </source>
</evidence>
<dbReference type="CDD" id="cd13143">
    <property type="entry name" value="MATE_MepA_like"/>
    <property type="match status" value="1"/>
</dbReference>
<gene>
    <name evidence="14" type="ORF">GCM10010961_26100</name>
</gene>
<reference evidence="14" key="2">
    <citation type="submission" date="2020-09" db="EMBL/GenBank/DDBJ databases">
        <authorList>
            <person name="Sun Q."/>
            <person name="Zhou Y."/>
        </authorList>
    </citation>
    <scope>NUCLEOTIDE SEQUENCE</scope>
    <source>
        <strain evidence="14">CGMCC 1.7081</strain>
    </source>
</reference>
<feature type="transmembrane region" description="Helical" evidence="13">
    <location>
        <begin position="321"/>
        <end position="345"/>
    </location>
</feature>
<dbReference type="PANTHER" id="PTHR43298:SF2">
    <property type="entry name" value="FMN_FAD EXPORTER YEEO-RELATED"/>
    <property type="match status" value="1"/>
</dbReference>
<reference evidence="14" key="1">
    <citation type="journal article" date="2014" name="Int. J. Syst. Evol. Microbiol.">
        <title>Complete genome sequence of Corynebacterium casei LMG S-19264T (=DSM 44701T), isolated from a smear-ripened cheese.</title>
        <authorList>
            <consortium name="US DOE Joint Genome Institute (JGI-PGF)"/>
            <person name="Walter F."/>
            <person name="Albersmeier A."/>
            <person name="Kalinowski J."/>
            <person name="Ruckert C."/>
        </authorList>
    </citation>
    <scope>NUCLEOTIDE SEQUENCE</scope>
    <source>
        <strain evidence="14">CGMCC 1.7081</strain>
    </source>
</reference>
<evidence type="ECO:0000256" key="8">
    <source>
        <dbReference type="ARBA" id="ARBA00022989"/>
    </source>
</evidence>
<feature type="transmembrane region" description="Helical" evidence="13">
    <location>
        <begin position="397"/>
        <end position="417"/>
    </location>
</feature>
<feature type="transmembrane region" description="Helical" evidence="13">
    <location>
        <begin position="52"/>
        <end position="74"/>
    </location>
</feature>
<name>A0A8J3H937_9RHOB</name>
<dbReference type="Proteomes" id="UP000611500">
    <property type="component" value="Unassembled WGS sequence"/>
</dbReference>
<keyword evidence="5" id="KW-0050">Antiport</keyword>
<evidence type="ECO:0000256" key="7">
    <source>
        <dbReference type="ARBA" id="ARBA00022692"/>
    </source>
</evidence>
<dbReference type="Pfam" id="PF01554">
    <property type="entry name" value="MatE"/>
    <property type="match status" value="2"/>
</dbReference>
<evidence type="ECO:0000256" key="5">
    <source>
        <dbReference type="ARBA" id="ARBA00022449"/>
    </source>
</evidence>
<dbReference type="PANTHER" id="PTHR43298">
    <property type="entry name" value="MULTIDRUG RESISTANCE PROTEIN NORM-RELATED"/>
    <property type="match status" value="1"/>
</dbReference>
<dbReference type="GO" id="GO:0005886">
    <property type="term" value="C:plasma membrane"/>
    <property type="evidence" value="ECO:0007669"/>
    <property type="project" value="UniProtKB-SubCell"/>
</dbReference>